<protein>
    <submittedName>
        <fullName evidence="1">CFA47 protein</fullName>
    </submittedName>
</protein>
<organism evidence="1 2">
    <name type="scientific">Brachypteracias leptosomus</name>
    <name type="common">short-legged ground-roller</name>
    <dbReference type="NCBI Taxonomy" id="135165"/>
    <lineage>
        <taxon>Eukaryota</taxon>
        <taxon>Metazoa</taxon>
        <taxon>Chordata</taxon>
        <taxon>Craniata</taxon>
        <taxon>Vertebrata</taxon>
        <taxon>Euteleostomi</taxon>
        <taxon>Archelosauria</taxon>
        <taxon>Archosauria</taxon>
        <taxon>Dinosauria</taxon>
        <taxon>Saurischia</taxon>
        <taxon>Theropoda</taxon>
        <taxon>Coelurosauria</taxon>
        <taxon>Aves</taxon>
        <taxon>Neognathae</taxon>
        <taxon>Neoaves</taxon>
        <taxon>Telluraves</taxon>
        <taxon>Coraciimorphae</taxon>
        <taxon>Coraciiformes</taxon>
        <taxon>Brachypteraciidae</taxon>
        <taxon>Brachypteracias</taxon>
    </lineage>
</organism>
<evidence type="ECO:0000313" key="2">
    <source>
        <dbReference type="Proteomes" id="UP000520535"/>
    </source>
</evidence>
<dbReference type="PANTHER" id="PTHR45912">
    <property type="entry name" value="CILIA- AND FLAGELLA-ASSOCIATED PROTEIN 47"/>
    <property type="match status" value="1"/>
</dbReference>
<name>A0A7L2V6S1_9AVES</name>
<keyword evidence="2" id="KW-1185">Reference proteome</keyword>
<dbReference type="GO" id="GO:0005929">
    <property type="term" value="C:cilium"/>
    <property type="evidence" value="ECO:0007669"/>
    <property type="project" value="TreeGrafter"/>
</dbReference>
<evidence type="ECO:0000313" key="1">
    <source>
        <dbReference type="EMBL" id="NXS53942.1"/>
    </source>
</evidence>
<dbReference type="GO" id="GO:0007288">
    <property type="term" value="P:sperm axoneme assembly"/>
    <property type="evidence" value="ECO:0007669"/>
    <property type="project" value="TreeGrafter"/>
</dbReference>
<dbReference type="AlphaFoldDB" id="A0A7L2V6S1"/>
<comment type="caution">
    <text evidence="1">The sequence shown here is derived from an EMBL/GenBank/DDBJ whole genome shotgun (WGS) entry which is preliminary data.</text>
</comment>
<accession>A0A7L2V6S1</accession>
<dbReference type="PANTHER" id="PTHR45912:SF3">
    <property type="entry name" value="CILIA- AND FLAGELLA-ASSOCIATED PROTEIN 47"/>
    <property type="match status" value="1"/>
</dbReference>
<feature type="non-terminal residue" evidence="1">
    <location>
        <position position="1"/>
    </location>
</feature>
<feature type="non-terminal residue" evidence="1">
    <location>
        <position position="121"/>
    </location>
</feature>
<dbReference type="Proteomes" id="UP000520535">
    <property type="component" value="Unassembled WGS sequence"/>
</dbReference>
<dbReference type="EMBL" id="VYZX01007089">
    <property type="protein sequence ID" value="NXS53942.1"/>
    <property type="molecule type" value="Genomic_DNA"/>
</dbReference>
<sequence length="121" mass="13870">LNHNPSCYKIKLSGTVKSPKINFDPPFLMLMPVPLDVETEMTFKIIPQDYLRPSRIQVELPELELEDGGRICPFSVQFPEGQNIVLSSDDTNKELFCHISFRSPRPVSLLGNMFFIDEEKN</sequence>
<gene>
    <name evidence="1" type="primary">Cfap47_2</name>
    <name evidence="1" type="ORF">BRALEP_R01407</name>
</gene>
<dbReference type="OrthoDB" id="10060824at2759"/>
<proteinExistence type="predicted"/>
<reference evidence="1 2" key="1">
    <citation type="submission" date="2019-09" db="EMBL/GenBank/DDBJ databases">
        <title>Bird 10,000 Genomes (B10K) Project - Family phase.</title>
        <authorList>
            <person name="Zhang G."/>
        </authorList>
    </citation>
    <scope>NUCLEOTIDE SEQUENCE [LARGE SCALE GENOMIC DNA]</scope>
    <source>
        <strain evidence="1">B10K-DU-012-52</strain>
    </source>
</reference>